<protein>
    <submittedName>
        <fullName evidence="7">Uncharacterized protein</fullName>
    </submittedName>
</protein>
<evidence type="ECO:0000256" key="4">
    <source>
        <dbReference type="ARBA" id="ARBA00022989"/>
    </source>
</evidence>
<evidence type="ECO:0000256" key="6">
    <source>
        <dbReference type="SAM" id="Phobius"/>
    </source>
</evidence>
<feature type="transmembrane region" description="Helical" evidence="6">
    <location>
        <begin position="444"/>
        <end position="464"/>
    </location>
</feature>
<keyword evidence="4 6" id="KW-1133">Transmembrane helix</keyword>
<dbReference type="InterPro" id="IPR002528">
    <property type="entry name" value="MATE_fam"/>
</dbReference>
<name>A0A1Q2YM01_9ASCO</name>
<dbReference type="NCBIfam" id="TIGR00797">
    <property type="entry name" value="matE"/>
    <property type="match status" value="1"/>
</dbReference>
<dbReference type="GO" id="GO:0016020">
    <property type="term" value="C:membrane"/>
    <property type="evidence" value="ECO:0007669"/>
    <property type="project" value="UniProtKB-SubCell"/>
</dbReference>
<dbReference type="CDD" id="cd13132">
    <property type="entry name" value="MATE_eukaryotic"/>
    <property type="match status" value="1"/>
</dbReference>
<feature type="transmembrane region" description="Helical" evidence="6">
    <location>
        <begin position="542"/>
        <end position="565"/>
    </location>
</feature>
<evidence type="ECO:0000256" key="5">
    <source>
        <dbReference type="ARBA" id="ARBA00023136"/>
    </source>
</evidence>
<dbReference type="OrthoDB" id="2126698at2759"/>
<accession>A0A1Q2YM01</accession>
<gene>
    <name evidence="7" type="ORF">PMKS-004089</name>
</gene>
<keyword evidence="3 6" id="KW-0812">Transmembrane</keyword>
<reference evidence="7 8" key="1">
    <citation type="submission" date="2016-08" db="EMBL/GenBank/DDBJ databases">
        <title>Whole genome shotgun sequence of Pichia membranifaciens KS47-1.</title>
        <authorList>
            <person name="Konishi M."/>
            <person name="Ishida M."/>
            <person name="Arakawa T."/>
            <person name="Kato Y."/>
            <person name="Horiuchi J."/>
        </authorList>
    </citation>
    <scope>NUCLEOTIDE SEQUENCE [LARGE SCALE GENOMIC DNA]</scope>
    <source>
        <strain evidence="7 8">KS47-1</strain>
    </source>
</reference>
<feature type="transmembrane region" description="Helical" evidence="6">
    <location>
        <begin position="365"/>
        <end position="383"/>
    </location>
</feature>
<dbReference type="AlphaFoldDB" id="A0A1Q2YM01"/>
<proteinExistence type="inferred from homology"/>
<dbReference type="GO" id="GO:0015297">
    <property type="term" value="F:antiporter activity"/>
    <property type="evidence" value="ECO:0007669"/>
    <property type="project" value="InterPro"/>
</dbReference>
<evidence type="ECO:0000256" key="2">
    <source>
        <dbReference type="ARBA" id="ARBA00010199"/>
    </source>
</evidence>
<organism evidence="7 8">
    <name type="scientific">Pichia membranifaciens</name>
    <dbReference type="NCBI Taxonomy" id="4926"/>
    <lineage>
        <taxon>Eukaryota</taxon>
        <taxon>Fungi</taxon>
        <taxon>Dikarya</taxon>
        <taxon>Ascomycota</taxon>
        <taxon>Saccharomycotina</taxon>
        <taxon>Pichiomycetes</taxon>
        <taxon>Pichiales</taxon>
        <taxon>Pichiaceae</taxon>
        <taxon>Pichia</taxon>
    </lineage>
</organism>
<evidence type="ECO:0000313" key="7">
    <source>
        <dbReference type="EMBL" id="GAV30575.1"/>
    </source>
</evidence>
<dbReference type="Pfam" id="PF01554">
    <property type="entry name" value="MatE"/>
    <property type="match status" value="2"/>
</dbReference>
<evidence type="ECO:0000256" key="3">
    <source>
        <dbReference type="ARBA" id="ARBA00022692"/>
    </source>
</evidence>
<feature type="transmembrane region" description="Helical" evidence="6">
    <location>
        <begin position="258"/>
        <end position="276"/>
    </location>
</feature>
<evidence type="ECO:0000313" key="8">
    <source>
        <dbReference type="Proteomes" id="UP000186136"/>
    </source>
</evidence>
<dbReference type="EMBL" id="BDGI01000188">
    <property type="protein sequence ID" value="GAV30575.1"/>
    <property type="molecule type" value="Genomic_DNA"/>
</dbReference>
<keyword evidence="5 6" id="KW-0472">Membrane</keyword>
<feature type="transmembrane region" description="Helical" evidence="6">
    <location>
        <begin position="224"/>
        <end position="246"/>
    </location>
</feature>
<feature type="transmembrane region" description="Helical" evidence="6">
    <location>
        <begin position="484"/>
        <end position="505"/>
    </location>
</feature>
<comment type="subcellular location">
    <subcellularLocation>
        <location evidence="1">Membrane</location>
        <topology evidence="1">Multi-pass membrane protein</topology>
    </subcellularLocation>
</comment>
<dbReference type="Proteomes" id="UP000186136">
    <property type="component" value="Unassembled WGS sequence"/>
</dbReference>
<feature type="transmembrane region" description="Helical" evidence="6">
    <location>
        <begin position="183"/>
        <end position="203"/>
    </location>
</feature>
<feature type="transmembrane region" description="Helical" evidence="6">
    <location>
        <begin position="517"/>
        <end position="536"/>
    </location>
</feature>
<comment type="caution">
    <text evidence="7">The sequence shown here is derived from an EMBL/GenBank/DDBJ whole genome shotgun (WGS) entry which is preliminary data.</text>
</comment>
<dbReference type="GO" id="GO:1990961">
    <property type="term" value="P:xenobiotic detoxification by transmembrane export across the plasma membrane"/>
    <property type="evidence" value="ECO:0007669"/>
    <property type="project" value="InterPro"/>
</dbReference>
<feature type="transmembrane region" description="Helical" evidence="6">
    <location>
        <begin position="149"/>
        <end position="171"/>
    </location>
</feature>
<dbReference type="GO" id="GO:0042910">
    <property type="term" value="F:xenobiotic transmembrane transporter activity"/>
    <property type="evidence" value="ECO:0007669"/>
    <property type="project" value="InterPro"/>
</dbReference>
<feature type="transmembrane region" description="Helical" evidence="6">
    <location>
        <begin position="403"/>
        <end position="423"/>
    </location>
</feature>
<keyword evidence="8" id="KW-1185">Reference proteome</keyword>
<dbReference type="InterPro" id="IPR045069">
    <property type="entry name" value="MATE_euk"/>
</dbReference>
<dbReference type="PANTHER" id="PTHR11206">
    <property type="entry name" value="MULTIDRUG RESISTANCE PROTEIN"/>
    <property type="match status" value="1"/>
</dbReference>
<feature type="transmembrane region" description="Helical" evidence="6">
    <location>
        <begin position="318"/>
        <end position="344"/>
    </location>
</feature>
<feature type="transmembrane region" description="Helical" evidence="6">
    <location>
        <begin position="288"/>
        <end position="312"/>
    </location>
</feature>
<comment type="similarity">
    <text evidence="2">Belongs to the multi antimicrobial extrusion (MATE) (TC 2.A.66.1) family.</text>
</comment>
<sequence length="639" mass="70348">MRACFNSGSRIFGNRRKQQASFVNIFLPSSARYSFSEKQPLVTLDYLSVISTFLTEMTGKFRRESQVNESFSRAAIPILSEQHDASQQYGSIISDQDSLIQRRRASSMYSTRARQLHLASISVKNGRYQPIDTDTSTEIKMMMQSSIPLIITLLLQYSLTVTSVFFVGNLGSNQLAAVSLSNLLANISSFGLIEGIASSLSTLCPQAYGRKDYKMVGMHSVRCFLMLMLLYIPIFCFWTWGAYSLLSAVVTEVEACILAAQYLKVLVWSVPGFIVFEVLKQYLQAQGIFHASTVVLLICAPFNFFLTYLLVWNKHFGFGFLGAPAAVAVTNTLMALLLLIYTCFINGYQCWCGLSMEVFKNWSRALKLAAPGVLMIEAEWLAFEIISFASSRFGTESLAAQSIVSTVCVTIYQIPFAVSVAGSTRIAWFIGSASKKAALISTHAAIYVSIGFGAFNCIVMGTGSGSIAKIFSQDEAVVKLASKVLIIGAIYQIPDCLCCVLGGVLRGQGRQYIGGWLNLFSYYVLALPVAFLFGFHFKLELFGLWIGMIVALVFVSTCELFFVLASDWETIIKDSLVEDLDGQMAHGGHNNLAYEDVINDDTLSLRPSRSYGSLIDHNLLSPTISSATLAQVDPSVLHI</sequence>
<evidence type="ECO:0000256" key="1">
    <source>
        <dbReference type="ARBA" id="ARBA00004141"/>
    </source>
</evidence>